<dbReference type="EMBL" id="GBHO01019257">
    <property type="protein sequence ID" value="JAG24347.1"/>
    <property type="molecule type" value="Transcribed_RNA"/>
</dbReference>
<feature type="region of interest" description="Disordered" evidence="2">
    <location>
        <begin position="575"/>
        <end position="600"/>
    </location>
</feature>
<organism evidence="6">
    <name type="scientific">Lygus hesperus</name>
    <name type="common">Western plant bug</name>
    <dbReference type="NCBI Taxonomy" id="30085"/>
    <lineage>
        <taxon>Eukaryota</taxon>
        <taxon>Metazoa</taxon>
        <taxon>Ecdysozoa</taxon>
        <taxon>Arthropoda</taxon>
        <taxon>Hexapoda</taxon>
        <taxon>Insecta</taxon>
        <taxon>Pterygota</taxon>
        <taxon>Neoptera</taxon>
        <taxon>Paraneoptera</taxon>
        <taxon>Hemiptera</taxon>
        <taxon>Heteroptera</taxon>
        <taxon>Panheteroptera</taxon>
        <taxon>Cimicomorpha</taxon>
        <taxon>Miridae</taxon>
        <taxon>Mirini</taxon>
        <taxon>Lygus</taxon>
    </lineage>
</organism>
<dbReference type="PROSITE" id="PS01174">
    <property type="entry name" value="LIPASE_GDXG_SER"/>
    <property type="match status" value="1"/>
</dbReference>
<dbReference type="GO" id="GO:0004806">
    <property type="term" value="F:triacylglycerol lipase activity"/>
    <property type="evidence" value="ECO:0007669"/>
    <property type="project" value="TreeGrafter"/>
</dbReference>
<dbReference type="EMBL" id="GBRD01016169">
    <property type="protein sequence ID" value="JAG49657.1"/>
    <property type="molecule type" value="Transcribed_RNA"/>
</dbReference>
<reference evidence="7" key="3">
    <citation type="submission" date="2014-09" db="EMBL/GenBank/DDBJ databases">
        <authorList>
            <person name="Magalhaes I.L.F."/>
            <person name="Oliveira U."/>
            <person name="Santos F.R."/>
            <person name="Vidigal T.H.D.A."/>
            <person name="Brescovit A.D."/>
            <person name="Santos A.J."/>
        </authorList>
    </citation>
    <scope>NUCLEOTIDE SEQUENCE</scope>
</reference>
<feature type="active site" evidence="1">
    <location>
        <position position="447"/>
    </location>
</feature>
<dbReference type="Gene3D" id="3.40.50.1820">
    <property type="entry name" value="alpha/beta hydrolase"/>
    <property type="match status" value="2"/>
</dbReference>
<dbReference type="Pfam" id="PF06350">
    <property type="entry name" value="HSL_N"/>
    <property type="match status" value="1"/>
</dbReference>
<dbReference type="EMBL" id="GBHO01018322">
    <property type="protein sequence ID" value="JAG25282.1"/>
    <property type="molecule type" value="Transcribed_RNA"/>
</dbReference>
<dbReference type="SUPFAM" id="SSF53474">
    <property type="entry name" value="alpha/beta-Hydrolases"/>
    <property type="match status" value="1"/>
</dbReference>
<evidence type="ECO:0000313" key="7">
    <source>
        <dbReference type="EMBL" id="JAG49657.1"/>
    </source>
</evidence>
<gene>
    <name evidence="6" type="primary">LIPE_3</name>
    <name evidence="5" type="synonym">LIPE_2</name>
    <name evidence="5" type="ORF">CM83_62463</name>
    <name evidence="6" type="ORF">CM83_62469</name>
</gene>
<dbReference type="Pfam" id="PF07859">
    <property type="entry name" value="Abhydrolase_3"/>
    <property type="match status" value="2"/>
</dbReference>
<dbReference type="InterPro" id="IPR010468">
    <property type="entry name" value="HSL_N"/>
</dbReference>
<evidence type="ECO:0000259" key="4">
    <source>
        <dbReference type="Pfam" id="PF07859"/>
    </source>
</evidence>
<dbReference type="PANTHER" id="PTHR23025">
    <property type="entry name" value="TRIACYLGLYCEROL LIPASE"/>
    <property type="match status" value="1"/>
</dbReference>
<dbReference type="GO" id="GO:0005829">
    <property type="term" value="C:cytosol"/>
    <property type="evidence" value="ECO:0007669"/>
    <property type="project" value="TreeGrafter"/>
</dbReference>
<feature type="compositionally biased region" description="Low complexity" evidence="2">
    <location>
        <begin position="536"/>
        <end position="546"/>
    </location>
</feature>
<dbReference type="AlphaFoldDB" id="A0A0A9XWV4"/>
<dbReference type="GO" id="GO:0004771">
    <property type="term" value="F:sterol ester esterase activity"/>
    <property type="evidence" value="ECO:0007669"/>
    <property type="project" value="TreeGrafter"/>
</dbReference>
<sequence>MYLAQTASTLVIDRAILLQRFILENMSNIKPGTSIQSLPRVEKLEFADNVNYLLTACSQNVEFFSKDTSEYGKKFVESFRSLEDNLPTIQDLVYEVQNKVADYDYENVKGNGLRSLIRIAEVVVARTKTIAAEIAESRNSYFFRKESYYKKLNAYTQAVQSTLTLFEYAKHLISWSEPGKLIPSPTKEHLVSALMRQVGKPINQYCFYGRCLGIQFCDSIAMIFKTLLILMASFSEMYYSDGKLLDPVLKSGKYLYNPELRAKRVVNISQYGSVNFCKSFWLLGEIEIMARVHSMLNTLPICKVISIEPVPIVVPKTGCESETVTVSPPTAHKGLAPLEVRLLSCSKRFGMTGDEHEDVGVKMPSDELVIHCHGGGFIAQSSRSHETYLRQWATEIDAPIFSIDYSLAPECPYPRALEECFFGYCWALQNFDKLGTTGNRIVLAGDSAGGNLVLGITMKCIEYHVRLPDGIFVAYVPTVLRFVATPARLLCLLDPLLPFGFLLGCVKAYCCSREEFEKSLIHEEKLKIDVGTPADSVITSSTTPSDSVPPPPASTVQEEMGVQDEVPAQEAMEVQEEVPAQEGGAEAVVQPGPKPEEDPVLMTIKQKDPGVFQRMVSSLTSALANVGKPSVSDRDRLMQEMKEETFKICPDDMLEFDIVSDPWLSPLMADDDILGQLPPVSILTTEFDPFLDDCVELAKKLKRLGNVPTLDVLMGLSHGFLNFSQVSKEAAEGSSLCATRIKELLRSDASRAEEL</sequence>
<feature type="domain" description="Hormone-sensitive lipase N-terminal" evidence="3">
    <location>
        <begin position="51"/>
        <end position="351"/>
    </location>
</feature>
<dbReference type="InterPro" id="IPR033140">
    <property type="entry name" value="Lipase_GDXG_put_SER_AS"/>
</dbReference>
<dbReference type="InterPro" id="IPR029058">
    <property type="entry name" value="AB_hydrolase_fold"/>
</dbReference>
<feature type="domain" description="Alpha/beta hydrolase fold-3" evidence="4">
    <location>
        <begin position="369"/>
        <end position="475"/>
    </location>
</feature>
<feature type="region of interest" description="Disordered" evidence="2">
    <location>
        <begin position="536"/>
        <end position="560"/>
    </location>
</feature>
<evidence type="ECO:0000256" key="1">
    <source>
        <dbReference type="PROSITE-ProRule" id="PRU10038"/>
    </source>
</evidence>
<evidence type="ECO:0000313" key="5">
    <source>
        <dbReference type="EMBL" id="JAG24347.1"/>
    </source>
</evidence>
<feature type="domain" description="Alpha/beta hydrolase fold-3" evidence="4">
    <location>
        <begin position="641"/>
        <end position="721"/>
    </location>
</feature>
<proteinExistence type="predicted"/>
<evidence type="ECO:0000259" key="3">
    <source>
        <dbReference type="Pfam" id="PF06350"/>
    </source>
</evidence>
<name>A0A0A9XWV4_LYGHE</name>
<dbReference type="PANTHER" id="PTHR23025:SF3">
    <property type="entry name" value="HORMONE-SENSITIVE LIPASE"/>
    <property type="match status" value="1"/>
</dbReference>
<protein>
    <submittedName>
        <fullName evidence="6">Hormone-sensitive lipase</fullName>
    </submittedName>
</protein>
<reference evidence="6" key="1">
    <citation type="journal article" date="2014" name="PLoS ONE">
        <title>Transcriptome-Based Identification of ABC Transporters in the Western Tarnished Plant Bug Lygus hesperus.</title>
        <authorList>
            <person name="Hull J.J."/>
            <person name="Chaney K."/>
            <person name="Geib S.M."/>
            <person name="Fabrick J.A."/>
            <person name="Brent C.S."/>
            <person name="Walsh D."/>
            <person name="Lavine L.C."/>
        </authorList>
    </citation>
    <scope>NUCLEOTIDE SEQUENCE</scope>
</reference>
<evidence type="ECO:0000256" key="2">
    <source>
        <dbReference type="SAM" id="MobiDB-lite"/>
    </source>
</evidence>
<evidence type="ECO:0000313" key="6">
    <source>
        <dbReference type="EMBL" id="JAG25282.1"/>
    </source>
</evidence>
<accession>A0A0A9XWV4</accession>
<dbReference type="GO" id="GO:0008203">
    <property type="term" value="P:cholesterol metabolic process"/>
    <property type="evidence" value="ECO:0007669"/>
    <property type="project" value="InterPro"/>
</dbReference>
<dbReference type="GO" id="GO:0019433">
    <property type="term" value="P:triglyceride catabolic process"/>
    <property type="evidence" value="ECO:0007669"/>
    <property type="project" value="TreeGrafter"/>
</dbReference>
<reference evidence="6" key="2">
    <citation type="submission" date="2014-07" db="EMBL/GenBank/DDBJ databases">
        <authorList>
            <person name="Hull J."/>
        </authorList>
    </citation>
    <scope>NUCLEOTIDE SEQUENCE</scope>
</reference>
<dbReference type="InterPro" id="IPR013094">
    <property type="entry name" value="AB_hydrolase_3"/>
</dbReference>